<accession>A0A4R6TFU1</accession>
<sequence length="186" mass="21294">MNKSKLLDDLISQGEKLTDSIYHVPAGSGVLRFNSVYSTRKKEEYQNWQSSSQRFIKTYFPSDLEDFRRNTEQLSPNNHQKMMGILRAIKLMPEEPIKTSGKGSGNTNITINNTQQIVLNLFTEAVKDEITGKEYKELKEILKNYEREPEKTTSEIKEKLKKMGGDVLTNIITNILTNPNIYGGLM</sequence>
<dbReference type="RefSeq" id="WP_133536989.1">
    <property type="nucleotide sequence ID" value="NZ_SNYH01000005.1"/>
</dbReference>
<keyword evidence="2" id="KW-1185">Reference proteome</keyword>
<dbReference type="Proteomes" id="UP000295390">
    <property type="component" value="Unassembled WGS sequence"/>
</dbReference>
<organism evidence="1 2">
    <name type="scientific">Tenacibaculum caenipelagi</name>
    <dbReference type="NCBI Taxonomy" id="1325435"/>
    <lineage>
        <taxon>Bacteria</taxon>
        <taxon>Pseudomonadati</taxon>
        <taxon>Bacteroidota</taxon>
        <taxon>Flavobacteriia</taxon>
        <taxon>Flavobacteriales</taxon>
        <taxon>Flavobacteriaceae</taxon>
        <taxon>Tenacibaculum</taxon>
    </lineage>
</organism>
<evidence type="ECO:0000313" key="1">
    <source>
        <dbReference type="EMBL" id="TDQ23832.1"/>
    </source>
</evidence>
<comment type="caution">
    <text evidence="1">The sequence shown here is derived from an EMBL/GenBank/DDBJ whole genome shotgun (WGS) entry which is preliminary data.</text>
</comment>
<proteinExistence type="predicted"/>
<dbReference type="OrthoDB" id="1376671at2"/>
<gene>
    <name evidence="1" type="ORF">DFQ07_2362</name>
</gene>
<dbReference type="AlphaFoldDB" id="A0A4R6TFU1"/>
<reference evidence="1 2" key="1">
    <citation type="submission" date="2019-03" db="EMBL/GenBank/DDBJ databases">
        <title>Genomic Encyclopedia of Type Strains, Phase III (KMG-III): the genomes of soil and plant-associated and newly described type strains.</title>
        <authorList>
            <person name="Whitman W."/>
        </authorList>
    </citation>
    <scope>NUCLEOTIDE SEQUENCE [LARGE SCALE GENOMIC DNA]</scope>
    <source>
        <strain evidence="1 2">CECT 8283</strain>
    </source>
</reference>
<name>A0A4R6TFU1_9FLAO</name>
<evidence type="ECO:0000313" key="2">
    <source>
        <dbReference type="Proteomes" id="UP000295390"/>
    </source>
</evidence>
<dbReference type="EMBL" id="SNYH01000005">
    <property type="protein sequence ID" value="TDQ23832.1"/>
    <property type="molecule type" value="Genomic_DNA"/>
</dbReference>
<protein>
    <submittedName>
        <fullName evidence="1">Uncharacterized protein</fullName>
    </submittedName>
</protein>